<name>A0A1N6KF62_9BURK</name>
<evidence type="ECO:0000259" key="1">
    <source>
        <dbReference type="Pfam" id="PF01425"/>
    </source>
</evidence>
<protein>
    <submittedName>
        <fullName evidence="2">Mandelamide amidase</fullName>
    </submittedName>
</protein>
<dbReference type="InterPro" id="IPR036928">
    <property type="entry name" value="AS_sf"/>
</dbReference>
<dbReference type="Pfam" id="PF01425">
    <property type="entry name" value="Amidase"/>
    <property type="match status" value="1"/>
</dbReference>
<dbReference type="NCBIfam" id="NF005688">
    <property type="entry name" value="PRK07488.1"/>
    <property type="match status" value="1"/>
</dbReference>
<reference evidence="2 3" key="1">
    <citation type="submission" date="2016-11" db="EMBL/GenBank/DDBJ databases">
        <authorList>
            <person name="Jaros S."/>
            <person name="Januszkiewicz K."/>
            <person name="Wedrychowicz H."/>
        </authorList>
    </citation>
    <scope>NUCLEOTIDE SEQUENCE [LARGE SCALE GENOMIC DNA]</scope>
    <source>
        <strain evidence="2 3">GAS86</strain>
    </source>
</reference>
<organism evidence="2 3">
    <name type="scientific">Paraburkholderia phenazinium</name>
    <dbReference type="NCBI Taxonomy" id="60549"/>
    <lineage>
        <taxon>Bacteria</taxon>
        <taxon>Pseudomonadati</taxon>
        <taxon>Pseudomonadota</taxon>
        <taxon>Betaproteobacteria</taxon>
        <taxon>Burkholderiales</taxon>
        <taxon>Burkholderiaceae</taxon>
        <taxon>Paraburkholderia</taxon>
    </lineage>
</organism>
<dbReference type="GO" id="GO:0003824">
    <property type="term" value="F:catalytic activity"/>
    <property type="evidence" value="ECO:0007669"/>
    <property type="project" value="InterPro"/>
</dbReference>
<dbReference type="InterPro" id="IPR000120">
    <property type="entry name" value="Amidase"/>
</dbReference>
<evidence type="ECO:0000313" key="3">
    <source>
        <dbReference type="Proteomes" id="UP000184693"/>
    </source>
</evidence>
<dbReference type="RefSeq" id="WP_074268777.1">
    <property type="nucleotide sequence ID" value="NZ_FSRM01000002.1"/>
</dbReference>
<dbReference type="PANTHER" id="PTHR11895">
    <property type="entry name" value="TRANSAMIDASE"/>
    <property type="match status" value="1"/>
</dbReference>
<sequence length="484" mass="49817">MTWTVDEQLALTATQAVTAIQTGRLKATDYVATLLARAAALSTLNALTALNMEGALDAARRIDAMTPEARSALPLAGLPIVVKDNINTEGLVTSAGTPALENFVPRANAPTVQRLLDAGAIVLGKANMHELACGITSTNFAPHAGHVRNPYDPGLIPGGSSGGTAAAIAARIVPAGLGTDTSGSVRIPAALTGTAGLRPSVGDGGAERRYHDPDAVVPICHTRDTVGPMARDVADIALLDGIVTGAGPLPEVALSGLRIGLPAPLWDGLEYALEDVVRDALTRLEAAGVTLVPVEMDELLPLSSKVSSAVAIHEAHLDVPAWLVANDAPVKTLAELAARIASPDVRDIYDAVLADPLAHEYQDALTMWRPQLQQLYAQTFATQQLDALLFPTTRLAAVPIDDLAGSSAVSINGGVPIDEMDAYLRNVQPASNAGIPGLSLAAGLTAEGLPVGLALDGPLGSDRRLLAIGVAFEQLLGALPAPTL</sequence>
<dbReference type="Proteomes" id="UP000184693">
    <property type="component" value="Unassembled WGS sequence"/>
</dbReference>
<dbReference type="PANTHER" id="PTHR11895:SF151">
    <property type="entry name" value="GLUTAMYL-TRNA(GLN) AMIDOTRANSFERASE SUBUNIT A"/>
    <property type="match status" value="1"/>
</dbReference>
<dbReference type="EMBL" id="FSRM01000002">
    <property type="protein sequence ID" value="SIO55224.1"/>
    <property type="molecule type" value="Genomic_DNA"/>
</dbReference>
<accession>A0A1N6KF62</accession>
<gene>
    <name evidence="2" type="ORF">SAMN05444168_7047</name>
</gene>
<evidence type="ECO:0000313" key="2">
    <source>
        <dbReference type="EMBL" id="SIO55224.1"/>
    </source>
</evidence>
<proteinExistence type="predicted"/>
<dbReference type="OrthoDB" id="9811471at2"/>
<dbReference type="Gene3D" id="3.90.1300.10">
    <property type="entry name" value="Amidase signature (AS) domain"/>
    <property type="match status" value="1"/>
</dbReference>
<feature type="domain" description="Amidase" evidence="1">
    <location>
        <begin position="30"/>
        <end position="466"/>
    </location>
</feature>
<dbReference type="AlphaFoldDB" id="A0A1N6KF62"/>
<dbReference type="SUPFAM" id="SSF75304">
    <property type="entry name" value="Amidase signature (AS) enzymes"/>
    <property type="match status" value="1"/>
</dbReference>
<dbReference type="InterPro" id="IPR023631">
    <property type="entry name" value="Amidase_dom"/>
</dbReference>